<evidence type="ECO:0000256" key="2">
    <source>
        <dbReference type="ARBA" id="ARBA00007161"/>
    </source>
</evidence>
<dbReference type="GO" id="GO:0072659">
    <property type="term" value="P:protein localization to plasma membrane"/>
    <property type="evidence" value="ECO:0007669"/>
    <property type="project" value="TreeGrafter"/>
</dbReference>
<keyword evidence="3 6" id="KW-0472">Membrane</keyword>
<dbReference type="GO" id="GO:0002020">
    <property type="term" value="F:protease binding"/>
    <property type="evidence" value="ECO:0007669"/>
    <property type="project" value="TreeGrafter"/>
</dbReference>
<proteinExistence type="inferred from homology"/>
<dbReference type="EMBL" id="PVNL01000054">
    <property type="protein sequence ID" value="PRQ07436.1"/>
    <property type="molecule type" value="Genomic_DNA"/>
</dbReference>
<dbReference type="Pfam" id="PF01145">
    <property type="entry name" value="Band_7"/>
    <property type="match status" value="1"/>
</dbReference>
<comment type="caution">
    <text evidence="8">The sequence shown here is derived from an EMBL/GenBank/DDBJ whole genome shotgun (WGS) entry which is preliminary data.</text>
</comment>
<dbReference type="OrthoDB" id="9786220at2"/>
<evidence type="ECO:0000256" key="6">
    <source>
        <dbReference type="SAM" id="Phobius"/>
    </source>
</evidence>
<gene>
    <name evidence="8" type="ORF">ENSA7_28290</name>
</gene>
<evidence type="ECO:0000313" key="8">
    <source>
        <dbReference type="EMBL" id="PRQ07436.1"/>
    </source>
</evidence>
<keyword evidence="6" id="KW-1133">Transmembrane helix</keyword>
<protein>
    <submittedName>
        <fullName evidence="8">SPFH domain / Band 7 family protein</fullName>
    </submittedName>
</protein>
<sequence length="506" mass="53967">MYHAPLSQLWAQFGALAPPLAEITLPAVVATAGAIAGFFLAAILLIKNFLHICQPNEVLIFTGRKRMADGVDLGPMVIMPHGREDQPEVLAGGGRGRAWRIPIIERVDRMDMRNLSIDIVVENAYSAGNIPLQIHAIANVKIQSDPTKIRNAIERFLGRDLREIYIVAQQTLEGAVREVVADMTPEQVNEDRLTFAEKLIESAVRDFDKLGLELDTLKIQNVADSTNYLDSLGRPQIARVLRDAENAENQALQEVTQAQATAKRRSEVAKAQAETAILQQRNMLAKVRAELDGEAMSVEREAVAAANTARAQAEQELQRIRAKLEQRRLQADVVIPAEARRTADAIRAKGAAAPTVENGRALVEVLEATTAAWMAMGDNAKEIYVIQHLEEIISTVVDHMDSIEVGEVNVLDRGDGSGLAAYAASYPQTVAAVLRALRETVGIDVPSVLAGDGTPGGNGGNGGGGGGSGLGLGRLGLGSTKPAGGGLKPPSISTSPGNPLAPKELS</sequence>
<reference evidence="8 9" key="1">
    <citation type="submission" date="2018-03" db="EMBL/GenBank/DDBJ databases">
        <title>Draft Genome Sequences of the Obligatory Marine Myxobacteria Enhygromyxa salina SWB007.</title>
        <authorList>
            <person name="Poehlein A."/>
            <person name="Moghaddam J.A."/>
            <person name="Harms H."/>
            <person name="Alanjari M."/>
            <person name="Koenig G.M."/>
            <person name="Daniel R."/>
            <person name="Schaeberle T.F."/>
        </authorList>
    </citation>
    <scope>NUCLEOTIDE SEQUENCE [LARGE SCALE GENOMIC DNA]</scope>
    <source>
        <strain evidence="8 9">SWB007</strain>
    </source>
</reference>
<feature type="transmembrane region" description="Helical" evidence="6">
    <location>
        <begin position="23"/>
        <end position="46"/>
    </location>
</feature>
<dbReference type="RefSeq" id="WP_106089843.1">
    <property type="nucleotide sequence ID" value="NZ_PVNL01000054.1"/>
</dbReference>
<dbReference type="AlphaFoldDB" id="A0A2S9YQT1"/>
<feature type="coiled-coil region" evidence="4">
    <location>
        <begin position="241"/>
        <end position="330"/>
    </location>
</feature>
<evidence type="ECO:0000256" key="3">
    <source>
        <dbReference type="ARBA" id="ARBA00023136"/>
    </source>
</evidence>
<comment type="similarity">
    <text evidence="2">Belongs to the band 7/mec-2 family. Flotillin subfamily.</text>
</comment>
<dbReference type="GO" id="GO:0005886">
    <property type="term" value="C:plasma membrane"/>
    <property type="evidence" value="ECO:0007669"/>
    <property type="project" value="TreeGrafter"/>
</dbReference>
<evidence type="ECO:0000313" key="9">
    <source>
        <dbReference type="Proteomes" id="UP000238823"/>
    </source>
</evidence>
<evidence type="ECO:0000259" key="7">
    <source>
        <dbReference type="SMART" id="SM00244"/>
    </source>
</evidence>
<accession>A0A2S9YQT1</accession>
<feature type="region of interest" description="Disordered" evidence="5">
    <location>
        <begin position="452"/>
        <end position="506"/>
    </location>
</feature>
<feature type="domain" description="Band 7" evidence="7">
    <location>
        <begin position="48"/>
        <end position="236"/>
    </location>
</feature>
<dbReference type="Proteomes" id="UP000238823">
    <property type="component" value="Unassembled WGS sequence"/>
</dbReference>
<dbReference type="SUPFAM" id="SSF117892">
    <property type="entry name" value="Band 7/SPFH domain"/>
    <property type="match status" value="1"/>
</dbReference>
<dbReference type="CDD" id="cd03399">
    <property type="entry name" value="SPFH_flotillin"/>
    <property type="match status" value="1"/>
</dbReference>
<dbReference type="PANTHER" id="PTHR13806:SF46">
    <property type="entry name" value="FLOTILLIN-1-RELATED"/>
    <property type="match status" value="1"/>
</dbReference>
<dbReference type="InterPro" id="IPR027705">
    <property type="entry name" value="Flotillin_fam"/>
</dbReference>
<dbReference type="PANTHER" id="PTHR13806">
    <property type="entry name" value="FLOTILLIN-RELATED"/>
    <property type="match status" value="1"/>
</dbReference>
<comment type="subcellular location">
    <subcellularLocation>
        <location evidence="1">Membrane</location>
        <topology evidence="1">Single-pass membrane protein</topology>
    </subcellularLocation>
</comment>
<keyword evidence="4" id="KW-0175">Coiled coil</keyword>
<dbReference type="SMART" id="SM00244">
    <property type="entry name" value="PHB"/>
    <property type="match status" value="1"/>
</dbReference>
<keyword evidence="6" id="KW-0812">Transmembrane</keyword>
<dbReference type="InterPro" id="IPR001107">
    <property type="entry name" value="Band_7"/>
</dbReference>
<dbReference type="InterPro" id="IPR036013">
    <property type="entry name" value="Band_7/SPFH_dom_sf"/>
</dbReference>
<evidence type="ECO:0000256" key="1">
    <source>
        <dbReference type="ARBA" id="ARBA00004167"/>
    </source>
</evidence>
<evidence type="ECO:0000256" key="4">
    <source>
        <dbReference type="SAM" id="Coils"/>
    </source>
</evidence>
<evidence type="ECO:0000256" key="5">
    <source>
        <dbReference type="SAM" id="MobiDB-lite"/>
    </source>
</evidence>
<name>A0A2S9YQT1_9BACT</name>
<dbReference type="Gene3D" id="3.30.479.30">
    <property type="entry name" value="Band 7 domain"/>
    <property type="match status" value="1"/>
</dbReference>
<organism evidence="8 9">
    <name type="scientific">Enhygromyxa salina</name>
    <dbReference type="NCBI Taxonomy" id="215803"/>
    <lineage>
        <taxon>Bacteria</taxon>
        <taxon>Pseudomonadati</taxon>
        <taxon>Myxococcota</taxon>
        <taxon>Polyangia</taxon>
        <taxon>Nannocystales</taxon>
        <taxon>Nannocystaceae</taxon>
        <taxon>Enhygromyxa</taxon>
    </lineage>
</organism>
<feature type="compositionally biased region" description="Gly residues" evidence="5">
    <location>
        <begin position="453"/>
        <end position="476"/>
    </location>
</feature>